<evidence type="ECO:0000313" key="3">
    <source>
        <dbReference type="EMBL" id="RKU47719.1"/>
    </source>
</evidence>
<proteinExistence type="inferred from homology"/>
<organism evidence="3 4">
    <name type="scientific">Coniochaeta pulveracea</name>
    <dbReference type="NCBI Taxonomy" id="177199"/>
    <lineage>
        <taxon>Eukaryota</taxon>
        <taxon>Fungi</taxon>
        <taxon>Dikarya</taxon>
        <taxon>Ascomycota</taxon>
        <taxon>Pezizomycotina</taxon>
        <taxon>Sordariomycetes</taxon>
        <taxon>Sordariomycetidae</taxon>
        <taxon>Coniochaetales</taxon>
        <taxon>Coniochaetaceae</taxon>
        <taxon>Coniochaeta</taxon>
    </lineage>
</organism>
<comment type="similarity">
    <text evidence="1 2">Belongs to the BolA/IbaG family.</text>
</comment>
<reference evidence="3 4" key="1">
    <citation type="submission" date="2018-08" db="EMBL/GenBank/DDBJ databases">
        <title>Draft genome of the lignicolous fungus Coniochaeta pulveracea.</title>
        <authorList>
            <person name="Borstlap C.J."/>
            <person name="De Witt R.N."/>
            <person name="Botha A."/>
            <person name="Volschenk H."/>
        </authorList>
    </citation>
    <scope>NUCLEOTIDE SEQUENCE [LARGE SCALE GENOMIC DNA]</scope>
    <source>
        <strain evidence="3 4">CAB683</strain>
    </source>
</reference>
<evidence type="ECO:0000256" key="2">
    <source>
        <dbReference type="RuleBase" id="RU003860"/>
    </source>
</evidence>
<sequence>MLCRNCLRATRAAASRPAIPLLRAGISSVTRSATYTTSTQASVRHTLQTRLPALPTFRTYSTSSSESAAPPPEKPDYLNEAESTIWDRLVAEFEPTELVVQDISGGCGSMYGIEICSPKFAGKRMLAQQRMVNTCLGDLMTNWHGAQLKTRAP</sequence>
<dbReference type="OrthoDB" id="203381at2759"/>
<evidence type="ECO:0008006" key="5">
    <source>
        <dbReference type="Google" id="ProtNLM"/>
    </source>
</evidence>
<dbReference type="InterPro" id="IPR036065">
    <property type="entry name" value="BolA-like_sf"/>
</dbReference>
<dbReference type="Gene3D" id="3.30.300.90">
    <property type="entry name" value="BolA-like"/>
    <property type="match status" value="1"/>
</dbReference>
<dbReference type="AlphaFoldDB" id="A0A420YIJ6"/>
<dbReference type="InterPro" id="IPR002634">
    <property type="entry name" value="BolA"/>
</dbReference>
<dbReference type="InterPro" id="IPR052275">
    <property type="entry name" value="Mt_Fe-S_assembly_factor"/>
</dbReference>
<dbReference type="PANTHER" id="PTHR46188">
    <property type="entry name" value="BOLA-LIKE PROTEIN 3"/>
    <property type="match status" value="1"/>
</dbReference>
<dbReference type="PANTHER" id="PTHR46188:SF1">
    <property type="entry name" value="BOLA-LIKE PROTEIN 3"/>
    <property type="match status" value="1"/>
</dbReference>
<dbReference type="EMBL" id="QVQW01000007">
    <property type="protein sequence ID" value="RKU47719.1"/>
    <property type="molecule type" value="Genomic_DNA"/>
</dbReference>
<dbReference type="SUPFAM" id="SSF82657">
    <property type="entry name" value="BolA-like"/>
    <property type="match status" value="1"/>
</dbReference>
<comment type="caution">
    <text evidence="3">The sequence shown here is derived from an EMBL/GenBank/DDBJ whole genome shotgun (WGS) entry which is preliminary data.</text>
</comment>
<keyword evidence="4" id="KW-1185">Reference proteome</keyword>
<evidence type="ECO:0000256" key="1">
    <source>
        <dbReference type="ARBA" id="ARBA00005578"/>
    </source>
</evidence>
<dbReference type="Proteomes" id="UP000275385">
    <property type="component" value="Unassembled WGS sequence"/>
</dbReference>
<dbReference type="Pfam" id="PF01722">
    <property type="entry name" value="BolA"/>
    <property type="match status" value="1"/>
</dbReference>
<dbReference type="GO" id="GO:0005759">
    <property type="term" value="C:mitochondrial matrix"/>
    <property type="evidence" value="ECO:0007669"/>
    <property type="project" value="TreeGrafter"/>
</dbReference>
<accession>A0A420YIJ6</accession>
<gene>
    <name evidence="3" type="ORF">DL546_001155</name>
</gene>
<dbReference type="STRING" id="177199.A0A420YIJ6"/>
<name>A0A420YIJ6_9PEZI</name>
<evidence type="ECO:0000313" key="4">
    <source>
        <dbReference type="Proteomes" id="UP000275385"/>
    </source>
</evidence>
<protein>
    <recommendedName>
        <fullName evidence="5">BolA-like protein 3</fullName>
    </recommendedName>
</protein>